<accession>A0A0L0NWV4</accession>
<evidence type="ECO:0000313" key="2">
    <source>
        <dbReference type="Proteomes" id="UP000037122"/>
    </source>
</evidence>
<reference evidence="2" key="1">
    <citation type="journal article" date="2015" name="BMC Genomics">
        <title>Draft genome of a commonly misdiagnosed multidrug resistant pathogen Candida auris.</title>
        <authorList>
            <person name="Chatterjee S."/>
            <person name="Alampalli S.V."/>
            <person name="Nageshan R.K."/>
            <person name="Chettiar S.T."/>
            <person name="Joshi S."/>
            <person name="Tatu U.S."/>
        </authorList>
    </citation>
    <scope>NUCLEOTIDE SEQUENCE [LARGE SCALE GENOMIC DNA]</scope>
    <source>
        <strain evidence="2">6684</strain>
    </source>
</reference>
<sequence>MSHNATEAERGFLGKWENSMHAVDMLNMLVRYERVSLPEKKD</sequence>
<name>A0A0L0NWV4_CANAR</name>
<comment type="caution">
    <text evidence="1">The sequence shown here is derived from an EMBL/GenBank/DDBJ whole genome shotgun (WGS) entry which is preliminary data.</text>
</comment>
<dbReference type="EMBL" id="LGST01000031">
    <property type="protein sequence ID" value="KND98483.1"/>
    <property type="molecule type" value="Genomic_DNA"/>
</dbReference>
<evidence type="ECO:0000313" key="1">
    <source>
        <dbReference type="EMBL" id="KND98483.1"/>
    </source>
</evidence>
<dbReference type="AlphaFoldDB" id="A0A0L0NWV4"/>
<dbReference type="Proteomes" id="UP000037122">
    <property type="component" value="Unassembled WGS sequence"/>
</dbReference>
<protein>
    <submittedName>
        <fullName evidence="1">Uncharacterized protein</fullName>
    </submittedName>
</protein>
<dbReference type="VEuPathDB" id="FungiDB:QG37_04373"/>
<organism evidence="1 2">
    <name type="scientific">Candidozyma auris</name>
    <name type="common">Yeast</name>
    <name type="synonym">Candida auris</name>
    <dbReference type="NCBI Taxonomy" id="498019"/>
    <lineage>
        <taxon>Eukaryota</taxon>
        <taxon>Fungi</taxon>
        <taxon>Dikarya</taxon>
        <taxon>Ascomycota</taxon>
        <taxon>Saccharomycotina</taxon>
        <taxon>Pichiomycetes</taxon>
        <taxon>Metschnikowiaceae</taxon>
        <taxon>Candidozyma</taxon>
    </lineage>
</organism>
<gene>
    <name evidence="1" type="ORF">QG37_04373</name>
</gene>
<proteinExistence type="predicted"/>